<dbReference type="EMBL" id="JMIH01000039">
    <property type="protein sequence ID" value="KEO71770.1"/>
    <property type="molecule type" value="Genomic_DNA"/>
</dbReference>
<evidence type="ECO:0000256" key="6">
    <source>
        <dbReference type="ARBA" id="ARBA00023316"/>
    </source>
</evidence>
<comment type="caution">
    <text evidence="9">The sequence shown here is derived from an EMBL/GenBank/DDBJ whole genome shotgun (WGS) entry which is preliminary data.</text>
</comment>
<dbReference type="Pfam" id="PF01471">
    <property type="entry name" value="PG_binding_1"/>
    <property type="match status" value="1"/>
</dbReference>
<dbReference type="eggNOG" id="COG2989">
    <property type="taxonomic scope" value="Bacteria"/>
</dbReference>
<dbReference type="GO" id="GO:0071555">
    <property type="term" value="P:cell wall organization"/>
    <property type="evidence" value="ECO:0007669"/>
    <property type="project" value="UniProtKB-UniRule"/>
</dbReference>
<dbReference type="InterPro" id="IPR005490">
    <property type="entry name" value="LD_TPept_cat_dom"/>
</dbReference>
<evidence type="ECO:0000256" key="2">
    <source>
        <dbReference type="ARBA" id="ARBA00005992"/>
    </source>
</evidence>
<dbReference type="InterPro" id="IPR038063">
    <property type="entry name" value="Transpep_catalytic_dom"/>
</dbReference>
<dbReference type="STRING" id="1048983.EL17_21535"/>
<keyword evidence="5 7" id="KW-0573">Peptidoglycan synthesis</keyword>
<dbReference type="GO" id="GO:0016740">
    <property type="term" value="F:transferase activity"/>
    <property type="evidence" value="ECO:0007669"/>
    <property type="project" value="UniProtKB-KW"/>
</dbReference>
<dbReference type="PANTHER" id="PTHR41533">
    <property type="entry name" value="L,D-TRANSPEPTIDASE HI_1667-RELATED"/>
    <property type="match status" value="1"/>
</dbReference>
<organism evidence="9 10">
    <name type="scientific">Anditalea andensis</name>
    <dbReference type="NCBI Taxonomy" id="1048983"/>
    <lineage>
        <taxon>Bacteria</taxon>
        <taxon>Pseudomonadati</taxon>
        <taxon>Bacteroidota</taxon>
        <taxon>Cytophagia</taxon>
        <taxon>Cytophagales</taxon>
        <taxon>Cytophagaceae</taxon>
        <taxon>Anditalea</taxon>
    </lineage>
</organism>
<dbReference type="InterPro" id="IPR052905">
    <property type="entry name" value="LD-transpeptidase_YkuD-like"/>
</dbReference>
<dbReference type="Pfam" id="PF20142">
    <property type="entry name" value="Scaffold"/>
    <property type="match status" value="1"/>
</dbReference>
<dbReference type="CDD" id="cd16913">
    <property type="entry name" value="YkuD_like"/>
    <property type="match status" value="1"/>
</dbReference>
<evidence type="ECO:0000256" key="3">
    <source>
        <dbReference type="ARBA" id="ARBA00022679"/>
    </source>
</evidence>
<evidence type="ECO:0000259" key="8">
    <source>
        <dbReference type="PROSITE" id="PS52029"/>
    </source>
</evidence>
<proteinExistence type="inferred from homology"/>
<dbReference type="AlphaFoldDB" id="A0A074KU32"/>
<dbReference type="SUPFAM" id="SSF141523">
    <property type="entry name" value="L,D-transpeptidase catalytic domain-like"/>
    <property type="match status" value="1"/>
</dbReference>
<evidence type="ECO:0000256" key="4">
    <source>
        <dbReference type="ARBA" id="ARBA00022960"/>
    </source>
</evidence>
<dbReference type="OrthoDB" id="9778545at2"/>
<protein>
    <recommendedName>
        <fullName evidence="8">L,D-TPase catalytic domain-containing protein</fullName>
    </recommendedName>
</protein>
<dbReference type="GO" id="GO:0004180">
    <property type="term" value="F:carboxypeptidase activity"/>
    <property type="evidence" value="ECO:0007669"/>
    <property type="project" value="UniProtKB-ARBA"/>
</dbReference>
<evidence type="ECO:0000256" key="1">
    <source>
        <dbReference type="ARBA" id="ARBA00004752"/>
    </source>
</evidence>
<name>A0A074KU32_9BACT</name>
<dbReference type="InterPro" id="IPR002477">
    <property type="entry name" value="Peptidoglycan-bd-like"/>
</dbReference>
<dbReference type="InterPro" id="IPR045380">
    <property type="entry name" value="LD_TPept_scaffold_dom"/>
</dbReference>
<feature type="domain" description="L,D-TPase catalytic" evidence="8">
    <location>
        <begin position="312"/>
        <end position="491"/>
    </location>
</feature>
<dbReference type="PANTHER" id="PTHR41533:SF2">
    <property type="entry name" value="BLR7131 PROTEIN"/>
    <property type="match status" value="1"/>
</dbReference>
<keyword evidence="4 7" id="KW-0133">Cell shape</keyword>
<gene>
    <name evidence="9" type="ORF">EL17_21535</name>
</gene>
<accession>A0A074KU32</accession>
<comment type="pathway">
    <text evidence="1 7">Cell wall biogenesis; peptidoglycan biosynthesis.</text>
</comment>
<keyword evidence="10" id="KW-1185">Reference proteome</keyword>
<dbReference type="InterPro" id="IPR036365">
    <property type="entry name" value="PGBD-like_sf"/>
</dbReference>
<dbReference type="SUPFAM" id="SSF47090">
    <property type="entry name" value="PGBD-like"/>
    <property type="match status" value="1"/>
</dbReference>
<keyword evidence="3" id="KW-0808">Transferase</keyword>
<evidence type="ECO:0000313" key="9">
    <source>
        <dbReference type="EMBL" id="KEO71770.1"/>
    </source>
</evidence>
<keyword evidence="6 7" id="KW-0961">Cell wall biogenesis/degradation</keyword>
<dbReference type="Gene3D" id="2.40.440.10">
    <property type="entry name" value="L,D-transpeptidase catalytic domain-like"/>
    <property type="match status" value="1"/>
</dbReference>
<reference evidence="9 10" key="1">
    <citation type="submission" date="2014-04" db="EMBL/GenBank/DDBJ databases">
        <title>Characterization and application of a salt tolerant electro-active bacterium.</title>
        <authorList>
            <person name="Yang L."/>
            <person name="Wei S."/>
            <person name="Tay Q.X.M."/>
        </authorList>
    </citation>
    <scope>NUCLEOTIDE SEQUENCE [LARGE SCALE GENOMIC DNA]</scope>
    <source>
        <strain evidence="9 10">LY1</strain>
    </source>
</reference>
<comment type="similarity">
    <text evidence="2">Belongs to the YkuD family.</text>
</comment>
<evidence type="ECO:0000256" key="7">
    <source>
        <dbReference type="PROSITE-ProRule" id="PRU01373"/>
    </source>
</evidence>
<evidence type="ECO:0000256" key="5">
    <source>
        <dbReference type="ARBA" id="ARBA00022984"/>
    </source>
</evidence>
<dbReference type="PROSITE" id="PS52029">
    <property type="entry name" value="LD_TPASE"/>
    <property type="match status" value="1"/>
</dbReference>
<dbReference type="GO" id="GO:0009252">
    <property type="term" value="P:peptidoglycan biosynthetic process"/>
    <property type="evidence" value="ECO:0007669"/>
    <property type="project" value="UniProtKB-UniPathway"/>
</dbReference>
<dbReference type="UniPathway" id="UPA00219"/>
<dbReference type="InterPro" id="IPR036366">
    <property type="entry name" value="PGBDSf"/>
</dbReference>
<sequence length="556" mass="63655">MFTLNLNMKFYGFALYYLLLVLFLCVGCGRNSEFSDRFKQRLKADTGIPGKFHGDLIYNLESIAALYEEEDQIVLPKWGNIDKVNEMLYVIRNISQDGLHPQDYHLMAIEALVEKVFYEKGLKIDDKVNLELLLTDAYLMISTHLSAGKTDQETVDPRWMAAKRTARHDLARFTDSTIVYDRVIESIESLTPSHREYSNLKKGLAIYRDLEANGGWEPIVITGIKLEKGISHPDVAKLKKRLSAGQSTDSLFFDDKLYASVLSFQKIHGLTADGIVGKETVEALNISVYDRIAAIEANLERWRWLSDELGEKYIKVNIANFEMQVVENDQPVFTCEAIVGRPYRQTPVFSSVMNHLVLAPTWTVPPTILWQDIIPAVKKNPEYFSQKNMQLIRNDGTVVNPVTVDWKNVNRSNFPYMVRQAPGKDNALGSVKFMFPNQHSIYIHDTPARNLFAQVDRSFSSGCIRISRPMELVEYLLSDKKDWTTDKIKRTIALGKEQTIFLTSPLPVHLLYMTTWAEDDGTVHFRKDIYNRDQSLLNALRQHPPKETEFIGSRGK</sequence>
<dbReference type="Pfam" id="PF03734">
    <property type="entry name" value="YkuD"/>
    <property type="match status" value="1"/>
</dbReference>
<dbReference type="Proteomes" id="UP000027821">
    <property type="component" value="Unassembled WGS sequence"/>
</dbReference>
<feature type="active site" description="Proton donor/acceptor" evidence="7">
    <location>
        <position position="444"/>
    </location>
</feature>
<dbReference type="GO" id="GO:0008360">
    <property type="term" value="P:regulation of cell shape"/>
    <property type="evidence" value="ECO:0007669"/>
    <property type="project" value="UniProtKB-UniRule"/>
</dbReference>
<feature type="active site" description="Nucleophile" evidence="7">
    <location>
        <position position="463"/>
    </location>
</feature>
<evidence type="ECO:0000313" key="10">
    <source>
        <dbReference type="Proteomes" id="UP000027821"/>
    </source>
</evidence>
<dbReference type="Gene3D" id="1.10.101.10">
    <property type="entry name" value="PGBD-like superfamily/PGBD"/>
    <property type="match status" value="1"/>
</dbReference>